<accession>A0A1R1JZS9</accession>
<dbReference type="AlphaFoldDB" id="A0A1R1JZS9"/>
<keyword evidence="7 17" id="KW-0732">Signal</keyword>
<dbReference type="FunFam" id="2.170.130.10:FF:000010">
    <property type="entry name" value="Ferripyoverdine receptor"/>
    <property type="match status" value="1"/>
</dbReference>
<reference evidence="19 20" key="1">
    <citation type="submission" date="2016-09" db="EMBL/GenBank/DDBJ databases">
        <title>Phylogenomics of Achromobacter.</title>
        <authorList>
            <person name="Jeukens J."/>
            <person name="Freschi L."/>
            <person name="Vincent A.T."/>
            <person name="Emond-Rheault J.-G."/>
            <person name="Kukavica-Ibrulj I."/>
            <person name="Charette S.J."/>
            <person name="Levesque R.C."/>
        </authorList>
    </citation>
    <scope>NUCLEOTIDE SEQUENCE [LARGE SCALE GENOMIC DNA]</scope>
    <source>
        <strain evidence="19 20">AUS488</strain>
    </source>
</reference>
<evidence type="ECO:0000313" key="19">
    <source>
        <dbReference type="EMBL" id="OMG92705.1"/>
    </source>
</evidence>
<comment type="caution">
    <text evidence="19">The sequence shown here is derived from an EMBL/GenBank/DDBJ whole genome shotgun (WGS) entry which is preliminary data.</text>
</comment>
<dbReference type="PROSITE" id="PS01156">
    <property type="entry name" value="TONB_DEPENDENT_REC_2"/>
    <property type="match status" value="1"/>
</dbReference>
<keyword evidence="6 14" id="KW-0812">Transmembrane</keyword>
<keyword evidence="12" id="KW-0675">Receptor</keyword>
<dbReference type="PANTHER" id="PTHR32552:SF74">
    <property type="entry name" value="HYDROXAMATE SIDEROPHORE RECEPTOR FHUE"/>
    <property type="match status" value="1"/>
</dbReference>
<evidence type="ECO:0000256" key="16">
    <source>
        <dbReference type="RuleBase" id="RU003357"/>
    </source>
</evidence>
<evidence type="ECO:0000256" key="7">
    <source>
        <dbReference type="ARBA" id="ARBA00022729"/>
    </source>
</evidence>
<evidence type="ECO:0000256" key="13">
    <source>
        <dbReference type="ARBA" id="ARBA00023237"/>
    </source>
</evidence>
<keyword evidence="10 16" id="KW-0798">TonB box</keyword>
<dbReference type="InterPro" id="IPR036942">
    <property type="entry name" value="Beta-barrel_TonB_sf"/>
</dbReference>
<evidence type="ECO:0000256" key="11">
    <source>
        <dbReference type="ARBA" id="ARBA00023136"/>
    </source>
</evidence>
<dbReference type="Gene3D" id="2.170.130.10">
    <property type="entry name" value="TonB-dependent receptor, plug domain"/>
    <property type="match status" value="1"/>
</dbReference>
<evidence type="ECO:0000256" key="9">
    <source>
        <dbReference type="ARBA" id="ARBA00023065"/>
    </source>
</evidence>
<dbReference type="InterPro" id="IPR011662">
    <property type="entry name" value="Secretin/TonB_short_N"/>
</dbReference>
<keyword evidence="3 14" id="KW-0813">Transport</keyword>
<dbReference type="PANTHER" id="PTHR32552">
    <property type="entry name" value="FERRICHROME IRON RECEPTOR-RELATED"/>
    <property type="match status" value="1"/>
</dbReference>
<protein>
    <submittedName>
        <fullName evidence="19">Porin</fullName>
    </submittedName>
</protein>
<feature type="chain" id="PRO_5013249447" evidence="17">
    <location>
        <begin position="36"/>
        <end position="798"/>
    </location>
</feature>
<evidence type="ECO:0000313" key="20">
    <source>
        <dbReference type="Proteomes" id="UP000187251"/>
    </source>
</evidence>
<dbReference type="Gene3D" id="2.40.170.20">
    <property type="entry name" value="TonB-dependent receptor, beta-barrel domain"/>
    <property type="match status" value="1"/>
</dbReference>
<evidence type="ECO:0000259" key="18">
    <source>
        <dbReference type="SMART" id="SM00965"/>
    </source>
</evidence>
<evidence type="ECO:0000256" key="6">
    <source>
        <dbReference type="ARBA" id="ARBA00022692"/>
    </source>
</evidence>
<dbReference type="PROSITE" id="PS52016">
    <property type="entry name" value="TONB_DEPENDENT_REC_3"/>
    <property type="match status" value="1"/>
</dbReference>
<sequence length="798" mass="87622">MIVNASSRRRARATPRIVLSSLMLSLAMATGVCGAAGPRAPAVAVDIAAMPLDEALLQWAAQTRQRVFYAPELVAGLRTSGLRITASPEQSLARLLQGSGVGYRWQGDSIVLTREGEVASLAPVTVLGAGDPAVTEGTGSYTTSATAAATGLSLSLRETPQSVTVVTRQRIEDQNLRSLDEVMGNVVGVQVVGEDSDRTDFWSRGFYIDSLQYDGVPTTIGLSMYGESNNDSIIYDRIEVVRGATGLMTGAGNPSASINLVRKHANSREFTGEVNAGMGSWNQYRGSADLTTPLNAAGTVRARMVTLYQKSDSYIDRYRADKKVFYGVVDADLTPATQLSVGMDYQDKRPRGSTWGGLPVVFSDGTPTDWRRSKSSAADWTYWHTTQRTAFATLTHRFDNDWEARLAWSQRKSKYDAKLLWFSGKPDRASGAGWTGFPGYWNSYAQQTALDLQVKGPFQLLGRRHELVLGASRSRYSEDFYSYGRPASMADTGSFYDWDGSYPEPAWGASTLRDTVTHQRGVYAAARWSLTDDVTLITGARHASWKSRSPTRDQRDARLLPYAGVVVDLDRTYSAYASYTDIFQPQDYRDRNGNYLDPVEGQNYEIGVKGEYLDGRLNASLALFKVKETKTAVPDPGYVVPGSTDGAYRTADGVTTRGIEMELTGQLAPGWNTTLGGTYYTSRDVHGVSVNTERPRASATLFTTYRLPGAWNRLTLGGGANWQISTYSKVELDEGSVIAKQKAYAIFNLMARYDFSAHLSAQLNVNNLFDKKYYLGGVANQVYYGEPRNVFLNLKATF</sequence>
<organism evidence="19 20">
    <name type="scientific">Alcaligenes xylosoxydans xylosoxydans</name>
    <name type="common">Achromobacter xylosoxidans</name>
    <dbReference type="NCBI Taxonomy" id="85698"/>
    <lineage>
        <taxon>Bacteria</taxon>
        <taxon>Pseudomonadati</taxon>
        <taxon>Pseudomonadota</taxon>
        <taxon>Betaproteobacteria</taxon>
        <taxon>Burkholderiales</taxon>
        <taxon>Alcaligenaceae</taxon>
        <taxon>Achromobacter</taxon>
    </lineage>
</organism>
<dbReference type="Pfam" id="PF07715">
    <property type="entry name" value="Plug"/>
    <property type="match status" value="1"/>
</dbReference>
<dbReference type="Gene3D" id="3.55.50.30">
    <property type="match status" value="1"/>
</dbReference>
<dbReference type="Proteomes" id="UP000187251">
    <property type="component" value="Unassembled WGS sequence"/>
</dbReference>
<dbReference type="SUPFAM" id="SSF56935">
    <property type="entry name" value="Porins"/>
    <property type="match status" value="1"/>
</dbReference>
<comment type="subcellular location">
    <subcellularLocation>
        <location evidence="1 14">Cell outer membrane</location>
        <topology evidence="1 14">Multi-pass membrane protein</topology>
    </subcellularLocation>
</comment>
<evidence type="ECO:0000256" key="12">
    <source>
        <dbReference type="ARBA" id="ARBA00023170"/>
    </source>
</evidence>
<proteinExistence type="inferred from homology"/>
<evidence type="ECO:0000256" key="17">
    <source>
        <dbReference type="SAM" id="SignalP"/>
    </source>
</evidence>
<keyword evidence="9" id="KW-0406">Ion transport</keyword>
<dbReference type="InterPro" id="IPR012910">
    <property type="entry name" value="Plug_dom"/>
</dbReference>
<dbReference type="CDD" id="cd01347">
    <property type="entry name" value="ligand_gated_channel"/>
    <property type="match status" value="1"/>
</dbReference>
<evidence type="ECO:0000256" key="4">
    <source>
        <dbReference type="ARBA" id="ARBA00022452"/>
    </source>
</evidence>
<feature type="signal peptide" evidence="17">
    <location>
        <begin position="1"/>
        <end position="35"/>
    </location>
</feature>
<dbReference type="InterPro" id="IPR039426">
    <property type="entry name" value="TonB-dep_rcpt-like"/>
</dbReference>
<evidence type="ECO:0000256" key="5">
    <source>
        <dbReference type="ARBA" id="ARBA00022496"/>
    </source>
</evidence>
<dbReference type="InterPro" id="IPR010105">
    <property type="entry name" value="TonB_sidphr_rcpt"/>
</dbReference>
<comment type="similarity">
    <text evidence="2 14 16">Belongs to the TonB-dependent receptor family.</text>
</comment>
<keyword evidence="13 14" id="KW-0998">Cell outer membrane</keyword>
<keyword evidence="4 14" id="KW-1134">Transmembrane beta strand</keyword>
<evidence type="ECO:0000256" key="8">
    <source>
        <dbReference type="ARBA" id="ARBA00023004"/>
    </source>
</evidence>
<dbReference type="NCBIfam" id="NF007447">
    <property type="entry name" value="PRK10003.1"/>
    <property type="match status" value="1"/>
</dbReference>
<dbReference type="EMBL" id="MJMN01000002">
    <property type="protein sequence ID" value="OMG92705.1"/>
    <property type="molecule type" value="Genomic_DNA"/>
</dbReference>
<name>A0A1R1JZS9_ALCXX</name>
<evidence type="ECO:0000256" key="10">
    <source>
        <dbReference type="ARBA" id="ARBA00023077"/>
    </source>
</evidence>
<gene>
    <name evidence="19" type="ORF">BIZ92_06105</name>
</gene>
<evidence type="ECO:0000256" key="1">
    <source>
        <dbReference type="ARBA" id="ARBA00004571"/>
    </source>
</evidence>
<keyword evidence="11 14" id="KW-0472">Membrane</keyword>
<evidence type="ECO:0000256" key="15">
    <source>
        <dbReference type="PROSITE-ProRule" id="PRU10144"/>
    </source>
</evidence>
<evidence type="ECO:0000256" key="3">
    <source>
        <dbReference type="ARBA" id="ARBA00022448"/>
    </source>
</evidence>
<evidence type="ECO:0000256" key="2">
    <source>
        <dbReference type="ARBA" id="ARBA00009810"/>
    </source>
</evidence>
<dbReference type="SMART" id="SM00965">
    <property type="entry name" value="STN"/>
    <property type="match status" value="1"/>
</dbReference>
<keyword evidence="5" id="KW-0410">Iron transport</keyword>
<feature type="short sequence motif" description="TonB C-terminal box" evidence="15">
    <location>
        <begin position="781"/>
        <end position="798"/>
    </location>
</feature>
<dbReference type="NCBIfam" id="TIGR01783">
    <property type="entry name" value="TonB-siderophor"/>
    <property type="match status" value="1"/>
</dbReference>
<keyword evidence="8" id="KW-0408">Iron</keyword>
<evidence type="ECO:0000256" key="14">
    <source>
        <dbReference type="PROSITE-ProRule" id="PRU01360"/>
    </source>
</evidence>
<feature type="domain" description="Secretin/TonB short N-terminal" evidence="18">
    <location>
        <begin position="65"/>
        <end position="115"/>
    </location>
</feature>
<dbReference type="GO" id="GO:0038023">
    <property type="term" value="F:signaling receptor activity"/>
    <property type="evidence" value="ECO:0007669"/>
    <property type="project" value="InterPro"/>
</dbReference>
<dbReference type="InterPro" id="IPR037066">
    <property type="entry name" value="Plug_dom_sf"/>
</dbReference>
<dbReference type="Pfam" id="PF00593">
    <property type="entry name" value="TonB_dep_Rec_b-barrel"/>
    <property type="match status" value="1"/>
</dbReference>
<dbReference type="GO" id="GO:0015344">
    <property type="term" value="F:siderophore uptake transmembrane transporter activity"/>
    <property type="evidence" value="ECO:0007669"/>
    <property type="project" value="TreeGrafter"/>
</dbReference>
<dbReference type="GO" id="GO:0009279">
    <property type="term" value="C:cell outer membrane"/>
    <property type="evidence" value="ECO:0007669"/>
    <property type="project" value="UniProtKB-SubCell"/>
</dbReference>
<dbReference type="GO" id="GO:0015891">
    <property type="term" value="P:siderophore transport"/>
    <property type="evidence" value="ECO:0007669"/>
    <property type="project" value="InterPro"/>
</dbReference>
<dbReference type="InterPro" id="IPR000531">
    <property type="entry name" value="Beta-barrel_TonB"/>
</dbReference>
<dbReference type="InterPro" id="IPR010917">
    <property type="entry name" value="TonB_rcpt_CS"/>
</dbReference>